<dbReference type="GO" id="GO:0005829">
    <property type="term" value="C:cytosol"/>
    <property type="evidence" value="ECO:0007669"/>
    <property type="project" value="TreeGrafter"/>
</dbReference>
<sequence>MAQPNHNPTVSIAPLLKRLSTLDSARQVSAHEIAAAVALVFTNSISPVHFALLLWALHTTGQDHSPEQWLKEPTEEDWYGTGGDGHNTYNVSTTASILASASLLIAKHGNNSSTSLSGSADLLQHAKPTAPQIAATTAQNLPHIYSRTNYAFLYAREWHPGMRFAAAIRKEVPVRTIFNLLGPLANPVHDTKLVEARVLGVARCSIGPHFAEALRLSGARKALVVCGEEDLDEVSCAGPTRCWYIHEPHDKTKTNKEGGEEKEVVIDEFVLTPEDFELPRHPLSSVHGGKGPGENAEILMKILRNELPRDDPVLHFVLFNTAVLLTLSGICEAESSTASSGDSEQAIAGRGPGGLRWREGLRRARWCVESGEALKQWEGFVAVTNELAM</sequence>
<keyword evidence="2" id="KW-0808">Transferase</keyword>
<dbReference type="Pfam" id="PF00591">
    <property type="entry name" value="Glycos_transf_3"/>
    <property type="match status" value="1"/>
</dbReference>
<evidence type="ECO:0000259" key="3">
    <source>
        <dbReference type="Pfam" id="PF00591"/>
    </source>
</evidence>
<evidence type="ECO:0000313" key="4">
    <source>
        <dbReference type="EMBL" id="TKA48759.1"/>
    </source>
</evidence>
<dbReference type="AlphaFoldDB" id="A0A4V5NC86"/>
<accession>A0A4V5NC86</accession>
<dbReference type="PANTHER" id="PTHR43285:SF2">
    <property type="entry name" value="ANTHRANILATE PHOSPHORIBOSYLTRANSFERASE"/>
    <property type="match status" value="1"/>
</dbReference>
<dbReference type="PANTHER" id="PTHR43285">
    <property type="entry name" value="ANTHRANILATE PHOSPHORIBOSYLTRANSFERASE"/>
    <property type="match status" value="1"/>
</dbReference>
<dbReference type="InterPro" id="IPR000312">
    <property type="entry name" value="Glycosyl_Trfase_fam3"/>
</dbReference>
<evidence type="ECO:0000256" key="2">
    <source>
        <dbReference type="ARBA" id="ARBA00022679"/>
    </source>
</evidence>
<dbReference type="OrthoDB" id="427800at2759"/>
<dbReference type="GO" id="GO:0000162">
    <property type="term" value="P:L-tryptophan biosynthetic process"/>
    <property type="evidence" value="ECO:0007669"/>
    <property type="project" value="InterPro"/>
</dbReference>
<dbReference type="InterPro" id="IPR035902">
    <property type="entry name" value="Nuc_phospho_transferase"/>
</dbReference>
<organism evidence="4 5">
    <name type="scientific">Friedmanniomyces endolithicus</name>
    <dbReference type="NCBI Taxonomy" id="329885"/>
    <lineage>
        <taxon>Eukaryota</taxon>
        <taxon>Fungi</taxon>
        <taxon>Dikarya</taxon>
        <taxon>Ascomycota</taxon>
        <taxon>Pezizomycotina</taxon>
        <taxon>Dothideomycetes</taxon>
        <taxon>Dothideomycetidae</taxon>
        <taxon>Mycosphaerellales</taxon>
        <taxon>Teratosphaeriaceae</taxon>
        <taxon>Friedmanniomyces</taxon>
    </lineage>
</organism>
<proteinExistence type="predicted"/>
<dbReference type="SUPFAM" id="SSF52418">
    <property type="entry name" value="Nucleoside phosphorylase/phosphoribosyltransferase catalytic domain"/>
    <property type="match status" value="1"/>
</dbReference>
<dbReference type="Proteomes" id="UP000310066">
    <property type="component" value="Unassembled WGS sequence"/>
</dbReference>
<name>A0A4V5NC86_9PEZI</name>
<reference evidence="4 5" key="1">
    <citation type="submission" date="2017-03" db="EMBL/GenBank/DDBJ databases">
        <title>Genomes of endolithic fungi from Antarctica.</title>
        <authorList>
            <person name="Coleine C."/>
            <person name="Masonjones S."/>
            <person name="Stajich J.E."/>
        </authorList>
    </citation>
    <scope>NUCLEOTIDE SEQUENCE [LARGE SCALE GENOMIC DNA]</scope>
    <source>
        <strain evidence="4 5">CCFEE 5311</strain>
    </source>
</reference>
<protein>
    <recommendedName>
        <fullName evidence="3">Glycosyl transferase family 3 domain-containing protein</fullName>
    </recommendedName>
</protein>
<gene>
    <name evidence="4" type="ORF">B0A54_00895</name>
</gene>
<dbReference type="Gene3D" id="3.40.1030.10">
    <property type="entry name" value="Nucleoside phosphorylase/phosphoribosyltransferase catalytic domain"/>
    <property type="match status" value="1"/>
</dbReference>
<evidence type="ECO:0000256" key="1">
    <source>
        <dbReference type="ARBA" id="ARBA00022676"/>
    </source>
</evidence>
<feature type="domain" description="Glycosyl transferase family 3" evidence="3">
    <location>
        <begin position="77"/>
        <end position="373"/>
    </location>
</feature>
<keyword evidence="1" id="KW-0328">Glycosyltransferase</keyword>
<dbReference type="STRING" id="329885.A0A4V5NC86"/>
<dbReference type="InterPro" id="IPR005940">
    <property type="entry name" value="Anthranilate_Pribosyl_Tfrase"/>
</dbReference>
<dbReference type="EMBL" id="NAJP01000003">
    <property type="protein sequence ID" value="TKA48759.1"/>
    <property type="molecule type" value="Genomic_DNA"/>
</dbReference>
<comment type="caution">
    <text evidence="4">The sequence shown here is derived from an EMBL/GenBank/DDBJ whole genome shotgun (WGS) entry which is preliminary data.</text>
</comment>
<dbReference type="GO" id="GO:0004048">
    <property type="term" value="F:anthranilate phosphoribosyltransferase activity"/>
    <property type="evidence" value="ECO:0007669"/>
    <property type="project" value="InterPro"/>
</dbReference>
<evidence type="ECO:0000313" key="5">
    <source>
        <dbReference type="Proteomes" id="UP000310066"/>
    </source>
</evidence>